<evidence type="ECO:0000256" key="4">
    <source>
        <dbReference type="PROSITE-ProRule" id="PRU00339"/>
    </source>
</evidence>
<dbReference type="EMBL" id="AJWK01014145">
    <property type="status" value="NOT_ANNOTATED_CDS"/>
    <property type="molecule type" value="Genomic_DNA"/>
</dbReference>
<dbReference type="PANTHER" id="PTHR44186">
    <property type="match status" value="1"/>
</dbReference>
<dbReference type="EnsemblMetazoa" id="LLOJ004525-RA">
    <property type="protein sequence ID" value="LLOJ004525-PA"/>
    <property type="gene ID" value="LLOJ004525"/>
</dbReference>
<dbReference type="SUPFAM" id="SSF48452">
    <property type="entry name" value="TPR-like"/>
    <property type="match status" value="1"/>
</dbReference>
<evidence type="ECO:0000313" key="7">
    <source>
        <dbReference type="EnsemblMetazoa" id="LLOJ004525-PA"/>
    </source>
</evidence>
<evidence type="ECO:0000256" key="1">
    <source>
        <dbReference type="ARBA" id="ARBA00022737"/>
    </source>
</evidence>
<dbReference type="PANTHER" id="PTHR44186:SF1">
    <property type="entry name" value="BARDET-BIEDL SYNDROME 4 PROTEIN"/>
    <property type="match status" value="1"/>
</dbReference>
<dbReference type="GO" id="GO:0060271">
    <property type="term" value="P:cilium assembly"/>
    <property type="evidence" value="ECO:0007669"/>
    <property type="project" value="TreeGrafter"/>
</dbReference>
<dbReference type="VEuPathDB" id="VectorBase:LLOJ004525"/>
<evidence type="ECO:0000313" key="8">
    <source>
        <dbReference type="Proteomes" id="UP000092461"/>
    </source>
</evidence>
<sequence>MNYYECNGIAPSTSTAANVIIRRETSYSDSNVNWLLYLMTLKNLFKGLIAREEDRMTDALKCFQNAIELNSKKSEYFKEVAKTLYKMGRLRQSLDVFLKAEALLERPDNELYFFIGDLLLKNVGQPKAGPKEAKEYILRGIQNGKHLESYKKLAEIYISEEDLPKAIEVLENSLQINPDDPNTLTQIGVLYLTIGSTQNAFTKLLDALNIDAKCSKALTALGAILQSKNDVDGALNKYKLLSNLDEEGSEIWSNVGLCFYKKQKLVAAIACLKKAVWISPLNFNALYNLGYVLLKAQQFASAFHVLATAVSIKNNHAECLMLLGAVWISPLNFNALYNLGYVLLKAQQFASAFHVLATAVSIKNNHAECLMLLGACLRYLHDRQGAFVAFERSTMQPDALKNPLIYLNFAIFCHEEGKYQQSRIYLANVIRMSETVSIPTEYIEAAHTLTGLMPQPEKDDPPEESEANVAAAAVEALGSTEEVARVEIEPHEPQRGEEEGQITQEASNADGSDSIGQIGRQPQSPSEDDGDLV</sequence>
<keyword evidence="1" id="KW-0677">Repeat</keyword>
<evidence type="ECO:0000256" key="3">
    <source>
        <dbReference type="ARBA" id="ARBA00023778"/>
    </source>
</evidence>
<proteinExistence type="inferred from homology"/>
<keyword evidence="6" id="KW-0808">Transferase</keyword>
<dbReference type="GO" id="GO:0036064">
    <property type="term" value="C:ciliary basal body"/>
    <property type="evidence" value="ECO:0007669"/>
    <property type="project" value="TreeGrafter"/>
</dbReference>
<reference evidence="8" key="1">
    <citation type="submission" date="2012-05" db="EMBL/GenBank/DDBJ databases">
        <title>Whole Genome Assembly of Lutzomyia longipalpis.</title>
        <authorList>
            <person name="Richards S."/>
            <person name="Qu C."/>
            <person name="Dillon R."/>
            <person name="Worley K."/>
            <person name="Scherer S."/>
            <person name="Batterton M."/>
            <person name="Taylor A."/>
            <person name="Hawes A."/>
            <person name="Hernandez B."/>
            <person name="Kovar C."/>
            <person name="Mandapat C."/>
            <person name="Pham C."/>
            <person name="Qu C."/>
            <person name="Jing C."/>
            <person name="Bess C."/>
            <person name="Bandaranaike D."/>
            <person name="Ngo D."/>
            <person name="Ongeri F."/>
            <person name="Arias F."/>
            <person name="Lara F."/>
            <person name="Weissenberger G."/>
            <person name="Kamau G."/>
            <person name="Han H."/>
            <person name="Shen H."/>
            <person name="Dinh H."/>
            <person name="Khalil I."/>
            <person name="Jones J."/>
            <person name="Shafer J."/>
            <person name="Jayaseelan J."/>
            <person name="Quiroz J."/>
            <person name="Blankenburg K."/>
            <person name="Nguyen L."/>
            <person name="Jackson L."/>
            <person name="Francisco L."/>
            <person name="Tang L.-Y."/>
            <person name="Pu L.-L."/>
            <person name="Perales L."/>
            <person name="Lorensuhewa L."/>
            <person name="Munidasa M."/>
            <person name="Coyle M."/>
            <person name="Taylor M."/>
            <person name="Puazo M."/>
            <person name="Firestine M."/>
            <person name="Scheel M."/>
            <person name="Javaid M."/>
            <person name="Wang M."/>
            <person name="Li M."/>
            <person name="Tabassum N."/>
            <person name="Saada N."/>
            <person name="Osuji N."/>
            <person name="Aqrawi P."/>
            <person name="Fu Q."/>
            <person name="Thornton R."/>
            <person name="Raj R."/>
            <person name="Goodspeed R."/>
            <person name="Mata R."/>
            <person name="Najjar R."/>
            <person name="Gubbala S."/>
            <person name="Lee S."/>
            <person name="Denson S."/>
            <person name="Patil S."/>
            <person name="Macmil S."/>
            <person name="Qi S."/>
            <person name="Matskevitch T."/>
            <person name="Palculict T."/>
            <person name="Mathew T."/>
            <person name="Vee V."/>
            <person name="Velamala V."/>
            <person name="Korchina V."/>
            <person name="Cai W."/>
            <person name="Liu W."/>
            <person name="Dai W."/>
            <person name="Zou X."/>
            <person name="Zhu Y."/>
            <person name="Zhang Y."/>
            <person name="Wu Y.-Q."/>
            <person name="Xin Y."/>
            <person name="Nazarath L."/>
            <person name="Kovar C."/>
            <person name="Han Y."/>
            <person name="Muzny D."/>
            <person name="Gibbs R."/>
        </authorList>
    </citation>
    <scope>NUCLEOTIDE SEQUENCE [LARGE SCALE GENOMIC DNA]</scope>
    <source>
        <strain evidence="8">Jacobina</strain>
    </source>
</reference>
<dbReference type="EMBL" id="AJWK01014144">
    <property type="status" value="NOT_ANNOTATED_CDS"/>
    <property type="molecule type" value="Genomic_DNA"/>
</dbReference>
<dbReference type="Gene3D" id="1.25.40.10">
    <property type="entry name" value="Tetratricopeptide repeat domain"/>
    <property type="match status" value="4"/>
</dbReference>
<dbReference type="GO" id="GO:0061512">
    <property type="term" value="P:protein localization to cilium"/>
    <property type="evidence" value="ECO:0007669"/>
    <property type="project" value="TreeGrafter"/>
</dbReference>
<keyword evidence="2 4" id="KW-0802">TPR repeat</keyword>
<name>A0A1B0EUP6_LUTLO</name>
<keyword evidence="8" id="KW-1185">Reference proteome</keyword>
<feature type="repeat" description="TPR" evidence="4">
    <location>
        <begin position="147"/>
        <end position="180"/>
    </location>
</feature>
<feature type="repeat" description="TPR" evidence="4">
    <location>
        <begin position="249"/>
        <end position="282"/>
    </location>
</feature>
<dbReference type="Proteomes" id="UP000092461">
    <property type="component" value="Unassembled WGS sequence"/>
</dbReference>
<evidence type="ECO:0000313" key="6">
    <source>
        <dbReference type="EMBL" id="MBC1175027.1"/>
    </source>
</evidence>
<organism evidence="7 8">
    <name type="scientific">Lutzomyia longipalpis</name>
    <name type="common">Sand fly</name>
    <dbReference type="NCBI Taxonomy" id="7200"/>
    <lineage>
        <taxon>Eukaryota</taxon>
        <taxon>Metazoa</taxon>
        <taxon>Ecdysozoa</taxon>
        <taxon>Arthropoda</taxon>
        <taxon>Hexapoda</taxon>
        <taxon>Insecta</taxon>
        <taxon>Pterygota</taxon>
        <taxon>Neoptera</taxon>
        <taxon>Endopterygota</taxon>
        <taxon>Diptera</taxon>
        <taxon>Nematocera</taxon>
        <taxon>Psychodoidea</taxon>
        <taxon>Psychodidae</taxon>
        <taxon>Lutzomyia</taxon>
        <taxon>Lutzomyia</taxon>
    </lineage>
</organism>
<comment type="similarity">
    <text evidence="3">Belongs to the BBS4 family.</text>
</comment>
<feature type="compositionally biased region" description="Polar residues" evidence="5">
    <location>
        <begin position="501"/>
        <end position="525"/>
    </location>
</feature>
<reference evidence="6" key="2">
    <citation type="journal article" date="2020" name="BMC">
        <title>Leishmania infection induces a limited differential gene expression in the sand fly midgut.</title>
        <authorList>
            <person name="Coutinho-Abreu I.V."/>
            <person name="Serafim T.D."/>
            <person name="Meneses C."/>
            <person name="Kamhawi S."/>
            <person name="Oliveira F."/>
            <person name="Valenzuela J.G."/>
        </authorList>
    </citation>
    <scope>NUCLEOTIDE SEQUENCE</scope>
    <source>
        <strain evidence="6">Jacobina</strain>
        <tissue evidence="6">Midgut</tissue>
    </source>
</reference>
<protein>
    <submittedName>
        <fullName evidence="6">Putative o-linked n-acetylglucosamine transferase ogt</fullName>
    </submittedName>
</protein>
<dbReference type="Pfam" id="PF12895">
    <property type="entry name" value="ANAPC3"/>
    <property type="match status" value="1"/>
</dbReference>
<feature type="compositionally biased region" description="Basic and acidic residues" evidence="5">
    <location>
        <begin position="482"/>
        <end position="498"/>
    </location>
</feature>
<dbReference type="EMBL" id="AJWK01014143">
    <property type="status" value="NOT_ANNOTATED_CDS"/>
    <property type="molecule type" value="Genomic_DNA"/>
</dbReference>
<dbReference type="InterPro" id="IPR011990">
    <property type="entry name" value="TPR-like_helical_dom_sf"/>
</dbReference>
<dbReference type="AlphaFoldDB" id="A0A1B0EUP6"/>
<dbReference type="Pfam" id="PF13181">
    <property type="entry name" value="TPR_8"/>
    <property type="match status" value="1"/>
</dbReference>
<dbReference type="PROSITE" id="PS50005">
    <property type="entry name" value="TPR"/>
    <property type="match status" value="2"/>
</dbReference>
<dbReference type="Pfam" id="PF13414">
    <property type="entry name" value="TPR_11"/>
    <property type="match status" value="1"/>
</dbReference>
<dbReference type="EMBL" id="GITU01006324">
    <property type="protein sequence ID" value="MBC1175027.1"/>
    <property type="molecule type" value="Transcribed_RNA"/>
</dbReference>
<evidence type="ECO:0000256" key="2">
    <source>
        <dbReference type="ARBA" id="ARBA00022803"/>
    </source>
</evidence>
<feature type="region of interest" description="Disordered" evidence="5">
    <location>
        <begin position="480"/>
        <end position="533"/>
    </location>
</feature>
<accession>A0A1B0EUP6</accession>
<dbReference type="InterPro" id="IPR019734">
    <property type="entry name" value="TPR_rpt"/>
</dbReference>
<evidence type="ECO:0000256" key="5">
    <source>
        <dbReference type="SAM" id="MobiDB-lite"/>
    </source>
</evidence>
<dbReference type="SMART" id="SM00028">
    <property type="entry name" value="TPR"/>
    <property type="match status" value="10"/>
</dbReference>
<dbReference type="VEuPathDB" id="VectorBase:LLONM1_006455"/>
<reference evidence="7" key="3">
    <citation type="submission" date="2020-05" db="UniProtKB">
        <authorList>
            <consortium name="EnsemblMetazoa"/>
        </authorList>
    </citation>
    <scope>IDENTIFICATION</scope>
    <source>
        <strain evidence="7">Jacobina</strain>
    </source>
</reference>
<dbReference type="GO" id="GO:0016740">
    <property type="term" value="F:transferase activity"/>
    <property type="evidence" value="ECO:0007669"/>
    <property type="project" value="UniProtKB-KW"/>
</dbReference>